<dbReference type="AlphaFoldDB" id="B6TR28"/>
<accession>B6TR28</accession>
<protein>
    <submittedName>
        <fullName evidence="1">Uncharacterized protein</fullName>
    </submittedName>
</protein>
<name>B6TR28_MAIZE</name>
<proteinExistence type="evidence at transcript level"/>
<reference evidence="1" key="1">
    <citation type="journal article" date="2009" name="Plant Mol. Biol.">
        <title>Insights into corn genes derived from large-scale cDNA sequencing.</title>
        <authorList>
            <person name="Alexandrov N.N."/>
            <person name="Brover V.V."/>
            <person name="Freidin S."/>
            <person name="Troukhan M.E."/>
            <person name="Tatarinova T.V."/>
            <person name="Zhang H."/>
            <person name="Swaller T.J."/>
            <person name="Lu Y.P."/>
            <person name="Bouck J."/>
            <person name="Flavell R.B."/>
            <person name="Feldmann K.A."/>
        </authorList>
    </citation>
    <scope>NUCLEOTIDE SEQUENCE</scope>
</reference>
<dbReference type="EMBL" id="EU967443">
    <property type="protein sequence ID" value="ACG39561.1"/>
    <property type="molecule type" value="mRNA"/>
</dbReference>
<sequence length="31" mass="3155">MLLMVLSAGGLGLLISLSTSSILLIEDGHLS</sequence>
<evidence type="ECO:0000313" key="1">
    <source>
        <dbReference type="EMBL" id="ACG39561.1"/>
    </source>
</evidence>
<organism evidence="1">
    <name type="scientific">Zea mays</name>
    <name type="common">Maize</name>
    <dbReference type="NCBI Taxonomy" id="4577"/>
    <lineage>
        <taxon>Eukaryota</taxon>
        <taxon>Viridiplantae</taxon>
        <taxon>Streptophyta</taxon>
        <taxon>Embryophyta</taxon>
        <taxon>Tracheophyta</taxon>
        <taxon>Spermatophyta</taxon>
        <taxon>Magnoliopsida</taxon>
        <taxon>Liliopsida</taxon>
        <taxon>Poales</taxon>
        <taxon>Poaceae</taxon>
        <taxon>PACMAD clade</taxon>
        <taxon>Panicoideae</taxon>
        <taxon>Andropogonodae</taxon>
        <taxon>Andropogoneae</taxon>
        <taxon>Tripsacinae</taxon>
        <taxon>Zea</taxon>
    </lineage>
</organism>